<dbReference type="InterPro" id="IPR036237">
    <property type="entry name" value="Xyl_isomerase-like_sf"/>
</dbReference>
<keyword evidence="3" id="KW-0413">Isomerase</keyword>
<dbReference type="Proteomes" id="UP000199183">
    <property type="component" value="Unassembled WGS sequence"/>
</dbReference>
<dbReference type="InterPro" id="IPR050312">
    <property type="entry name" value="IolE/XylAMocC-like"/>
</dbReference>
<dbReference type="AlphaFoldDB" id="A0A1H4J8P3"/>
<evidence type="ECO:0000259" key="2">
    <source>
        <dbReference type="Pfam" id="PF01261"/>
    </source>
</evidence>
<sequence>MVAGHSGPRFTEEIMNTSPLSVQLYTVRELITKDLPGTLQRLADAGFTRVEPFAFTQFEGLGDALTAAGLTAPTTHQGFLADGSIAVVAAAASALGIRSVIDPFVGPEKWTSAEDVADTARRLNEAATVAAEHGITVGYHNHAHELQSRIEGTTALEYFASLLDPEVVLEIDTYWAAVGGVDPVDLLGRLGDRVAAIHVKDGPGTAETKDQVAVGSGSLDIPAILAAAPSALRVIELDDSRGDRFQAVVDSFGYLRSLENGANA</sequence>
<accession>A0A1H4J8P3</accession>
<dbReference type="STRING" id="640635.SAMN04489806_0555"/>
<dbReference type="GO" id="GO:0016853">
    <property type="term" value="F:isomerase activity"/>
    <property type="evidence" value="ECO:0007669"/>
    <property type="project" value="UniProtKB-KW"/>
</dbReference>
<dbReference type="PANTHER" id="PTHR12110">
    <property type="entry name" value="HYDROXYPYRUVATE ISOMERASE"/>
    <property type="match status" value="1"/>
</dbReference>
<dbReference type="Pfam" id="PF01261">
    <property type="entry name" value="AP_endonuc_2"/>
    <property type="match status" value="1"/>
</dbReference>
<proteinExistence type="predicted"/>
<organism evidence="3 4">
    <name type="scientific">Paramicrobacterium humi</name>
    <dbReference type="NCBI Taxonomy" id="640635"/>
    <lineage>
        <taxon>Bacteria</taxon>
        <taxon>Bacillati</taxon>
        <taxon>Actinomycetota</taxon>
        <taxon>Actinomycetes</taxon>
        <taxon>Micrococcales</taxon>
        <taxon>Microbacteriaceae</taxon>
        <taxon>Paramicrobacterium</taxon>
    </lineage>
</organism>
<dbReference type="EMBL" id="FNRY01000001">
    <property type="protein sequence ID" value="SEB42567.1"/>
    <property type="molecule type" value="Genomic_DNA"/>
</dbReference>
<dbReference type="Gene3D" id="3.20.20.150">
    <property type="entry name" value="Divalent-metal-dependent TIM barrel enzymes"/>
    <property type="match status" value="1"/>
</dbReference>
<dbReference type="PANTHER" id="PTHR12110:SF41">
    <property type="entry name" value="INOSOSE DEHYDRATASE"/>
    <property type="match status" value="1"/>
</dbReference>
<keyword evidence="4" id="KW-1185">Reference proteome</keyword>
<protein>
    <submittedName>
        <fullName evidence="3">Sugar phosphate isomerase/epimerase</fullName>
    </submittedName>
</protein>
<gene>
    <name evidence="3" type="ORF">SAMN04489806_0555</name>
</gene>
<evidence type="ECO:0000313" key="3">
    <source>
        <dbReference type="EMBL" id="SEB42567.1"/>
    </source>
</evidence>
<evidence type="ECO:0000313" key="4">
    <source>
        <dbReference type="Proteomes" id="UP000199183"/>
    </source>
</evidence>
<evidence type="ECO:0000256" key="1">
    <source>
        <dbReference type="ARBA" id="ARBA00023277"/>
    </source>
</evidence>
<dbReference type="InterPro" id="IPR013022">
    <property type="entry name" value="Xyl_isomerase-like_TIM-brl"/>
</dbReference>
<reference evidence="3 4" key="1">
    <citation type="submission" date="2016-10" db="EMBL/GenBank/DDBJ databases">
        <authorList>
            <person name="de Groot N.N."/>
        </authorList>
    </citation>
    <scope>NUCLEOTIDE SEQUENCE [LARGE SCALE GENOMIC DNA]</scope>
    <source>
        <strain evidence="3 4">DSM 21799</strain>
    </source>
</reference>
<feature type="domain" description="Xylose isomerase-like TIM barrel" evidence="2">
    <location>
        <begin position="89"/>
        <end position="227"/>
    </location>
</feature>
<dbReference type="SUPFAM" id="SSF51658">
    <property type="entry name" value="Xylose isomerase-like"/>
    <property type="match status" value="1"/>
</dbReference>
<name>A0A1H4J8P3_9MICO</name>
<keyword evidence="1" id="KW-0119">Carbohydrate metabolism</keyword>